<name>A0A9X4D468_9PSED</name>
<reference evidence="1" key="1">
    <citation type="submission" date="2022-07" db="EMBL/GenBank/DDBJ databases">
        <title>Multi-strain Analysis of Pseudomonas putida Reveals Metabolic and Genetic Diversity.</title>
        <authorList>
            <person name="Monk J.M."/>
        </authorList>
    </citation>
    <scope>NUCLEOTIDE SEQUENCE</scope>
    <source>
        <strain evidence="1">17514</strain>
    </source>
</reference>
<organism evidence="1 2">
    <name type="scientific">Pseudomonas asiatica</name>
    <dbReference type="NCBI Taxonomy" id="2219225"/>
    <lineage>
        <taxon>Bacteria</taxon>
        <taxon>Pseudomonadati</taxon>
        <taxon>Pseudomonadota</taxon>
        <taxon>Gammaproteobacteria</taxon>
        <taxon>Pseudomonadales</taxon>
        <taxon>Pseudomonadaceae</taxon>
        <taxon>Pseudomonas</taxon>
    </lineage>
</organism>
<comment type="caution">
    <text evidence="1">The sequence shown here is derived from an EMBL/GenBank/DDBJ whole genome shotgun (WGS) entry which is preliminary data.</text>
</comment>
<evidence type="ECO:0000313" key="2">
    <source>
        <dbReference type="Proteomes" id="UP001150678"/>
    </source>
</evidence>
<evidence type="ECO:0000313" key="1">
    <source>
        <dbReference type="EMBL" id="MDD2109000.1"/>
    </source>
</evidence>
<sequence>MSTPVDVKQNPDGSWTAKGGTSLMVVSVTCVTEHKAVANHALAITALLSRGKGWIKCEDAKPADGQTVVVWRKWPNWNCFAAELDCWQADSSDAEGGAWYEAEESCQHIETCADGPGEVQRPITTHWHPLPVDPTE</sequence>
<dbReference type="RefSeq" id="WP_274079606.1">
    <property type="nucleotide sequence ID" value="NZ_JANIAN010000037.1"/>
</dbReference>
<dbReference type="AlphaFoldDB" id="A0A9X4D468"/>
<protein>
    <submittedName>
        <fullName evidence="1">DUF551 domain-containing protein</fullName>
    </submittedName>
</protein>
<dbReference type="Proteomes" id="UP001150678">
    <property type="component" value="Unassembled WGS sequence"/>
</dbReference>
<gene>
    <name evidence="1" type="ORF">NP533_22710</name>
</gene>
<dbReference type="EMBL" id="JANIAN010000037">
    <property type="protein sequence ID" value="MDD2109000.1"/>
    <property type="molecule type" value="Genomic_DNA"/>
</dbReference>
<accession>A0A9X4D468</accession>
<proteinExistence type="predicted"/>